<dbReference type="PANTHER" id="PTHR10110:SF86">
    <property type="entry name" value="SODIUM_HYDROGEN EXCHANGER 7"/>
    <property type="match status" value="1"/>
</dbReference>
<keyword evidence="6 10" id="KW-0915">Sodium</keyword>
<keyword evidence="8 10" id="KW-0472">Membrane</keyword>
<evidence type="ECO:0000256" key="1">
    <source>
        <dbReference type="ARBA" id="ARBA00004651"/>
    </source>
</evidence>
<evidence type="ECO:0000313" key="13">
    <source>
        <dbReference type="Proteomes" id="UP000027986"/>
    </source>
</evidence>
<evidence type="ECO:0000259" key="11">
    <source>
        <dbReference type="PROSITE" id="PS50271"/>
    </source>
</evidence>
<feature type="transmembrane region" description="Helical" evidence="10">
    <location>
        <begin position="267"/>
        <end position="287"/>
    </location>
</feature>
<dbReference type="Gene3D" id="3.30.40.10">
    <property type="entry name" value="Zinc/RING finger domain, C3HC4 (zinc finger)"/>
    <property type="match status" value="1"/>
</dbReference>
<dbReference type="GO" id="GO:0015385">
    <property type="term" value="F:sodium:proton antiporter activity"/>
    <property type="evidence" value="ECO:0007669"/>
    <property type="project" value="InterPro"/>
</dbReference>
<dbReference type="Pfam" id="PF00999">
    <property type="entry name" value="Na_H_Exchanger"/>
    <property type="match status" value="1"/>
</dbReference>
<feature type="domain" description="UBP-type" evidence="11">
    <location>
        <begin position="541"/>
        <end position="626"/>
    </location>
</feature>
<gene>
    <name evidence="12" type="ORF">HX89_10480</name>
</gene>
<keyword evidence="7 10" id="KW-0406">Ion transport</keyword>
<dbReference type="RefSeq" id="WP_038569005.1">
    <property type="nucleotide sequence ID" value="NZ_CAKZHM010000115.1"/>
</dbReference>
<comment type="subcellular location">
    <subcellularLocation>
        <location evidence="1 10">Cell membrane</location>
        <topology evidence="1 10">Multi-pass membrane protein</topology>
    </subcellularLocation>
</comment>
<protein>
    <submittedName>
        <fullName evidence="12">Na+/H+ antiporter</fullName>
    </submittedName>
</protein>
<keyword evidence="3 10" id="KW-1003">Cell membrane</keyword>
<dbReference type="GO" id="GO:0005886">
    <property type="term" value="C:plasma membrane"/>
    <property type="evidence" value="ECO:0007669"/>
    <property type="project" value="UniProtKB-SubCell"/>
</dbReference>
<evidence type="ECO:0000256" key="4">
    <source>
        <dbReference type="ARBA" id="ARBA00022692"/>
    </source>
</evidence>
<feature type="transmembrane region" description="Helical" evidence="10">
    <location>
        <begin position="338"/>
        <end position="359"/>
    </location>
</feature>
<dbReference type="InterPro" id="IPR004705">
    <property type="entry name" value="Cation/H_exchanger_CPA1_bac"/>
</dbReference>
<feature type="transmembrane region" description="Helical" evidence="10">
    <location>
        <begin position="54"/>
        <end position="73"/>
    </location>
</feature>
<dbReference type="Proteomes" id="UP000027986">
    <property type="component" value="Chromosome"/>
</dbReference>
<feature type="transmembrane region" description="Helical" evidence="10">
    <location>
        <begin position="228"/>
        <end position="246"/>
    </location>
</feature>
<evidence type="ECO:0000313" key="12">
    <source>
        <dbReference type="EMBL" id="AIF41296.1"/>
    </source>
</evidence>
<organism evidence="12 13">
    <name type="scientific">Dermacoccus nishinomiyaensis</name>
    <dbReference type="NCBI Taxonomy" id="1274"/>
    <lineage>
        <taxon>Bacteria</taxon>
        <taxon>Bacillati</taxon>
        <taxon>Actinomycetota</taxon>
        <taxon>Actinomycetes</taxon>
        <taxon>Micrococcales</taxon>
        <taxon>Dermacoccaceae</taxon>
        <taxon>Dermacoccus</taxon>
    </lineage>
</organism>
<keyword evidence="5 10" id="KW-1133">Transmembrane helix</keyword>
<dbReference type="KEGG" id="dni:HX89_10480"/>
<keyword evidence="2 10" id="KW-0813">Transport</keyword>
<evidence type="ECO:0000256" key="9">
    <source>
        <dbReference type="ARBA" id="ARBA00023201"/>
    </source>
</evidence>
<feature type="transmembrane region" description="Helical" evidence="10">
    <location>
        <begin position="177"/>
        <end position="198"/>
    </location>
</feature>
<dbReference type="GO" id="GO:0051453">
    <property type="term" value="P:regulation of intracellular pH"/>
    <property type="evidence" value="ECO:0007669"/>
    <property type="project" value="TreeGrafter"/>
</dbReference>
<feature type="transmembrane region" description="Helical" evidence="10">
    <location>
        <begin position="205"/>
        <end position="222"/>
    </location>
</feature>
<dbReference type="InterPro" id="IPR001607">
    <property type="entry name" value="Znf_UBP"/>
</dbReference>
<feature type="transmembrane region" description="Helical" evidence="10">
    <location>
        <begin position="371"/>
        <end position="390"/>
    </location>
</feature>
<dbReference type="EMBL" id="CP008889">
    <property type="protein sequence ID" value="AIF41296.1"/>
    <property type="molecule type" value="Genomic_DNA"/>
</dbReference>
<dbReference type="GO" id="GO:0015386">
    <property type="term" value="F:potassium:proton antiporter activity"/>
    <property type="evidence" value="ECO:0007669"/>
    <property type="project" value="TreeGrafter"/>
</dbReference>
<dbReference type="AlphaFoldDB" id="A0A075JGG3"/>
<keyword evidence="13" id="KW-1185">Reference proteome</keyword>
<keyword evidence="10" id="KW-0050">Antiport</keyword>
<comment type="function">
    <text evidence="10">Na(+)/H(+) antiporter that extrudes sodium in exchange for external protons.</text>
</comment>
<evidence type="ECO:0000256" key="3">
    <source>
        <dbReference type="ARBA" id="ARBA00022475"/>
    </source>
</evidence>
<proteinExistence type="inferred from homology"/>
<dbReference type="InterPro" id="IPR006153">
    <property type="entry name" value="Cation/H_exchanger_TM"/>
</dbReference>
<dbReference type="InterPro" id="IPR013083">
    <property type="entry name" value="Znf_RING/FYVE/PHD"/>
</dbReference>
<evidence type="ECO:0000256" key="7">
    <source>
        <dbReference type="ARBA" id="ARBA00023065"/>
    </source>
</evidence>
<dbReference type="NCBIfam" id="TIGR00831">
    <property type="entry name" value="a_cpa1"/>
    <property type="match status" value="1"/>
</dbReference>
<evidence type="ECO:0000256" key="10">
    <source>
        <dbReference type="RuleBase" id="RU366002"/>
    </source>
</evidence>
<dbReference type="InterPro" id="IPR018422">
    <property type="entry name" value="Cation/H_exchanger_CPA1"/>
</dbReference>
<dbReference type="PROSITE" id="PS50271">
    <property type="entry name" value="ZF_UBP"/>
    <property type="match status" value="1"/>
</dbReference>
<accession>A0A075JGG3</accession>
<dbReference type="SUPFAM" id="SSF57850">
    <property type="entry name" value="RING/U-box"/>
    <property type="match status" value="1"/>
</dbReference>
<comment type="caution">
    <text evidence="10">Lacks conserved residue(s) required for the propagation of feature annotation.</text>
</comment>
<dbReference type="HOGENOM" id="CLU_005912_8_2_11"/>
<evidence type="ECO:0000256" key="8">
    <source>
        <dbReference type="ARBA" id="ARBA00023136"/>
    </source>
</evidence>
<name>A0A075JGG3_9MICO</name>
<evidence type="ECO:0000256" key="5">
    <source>
        <dbReference type="ARBA" id="ARBA00022989"/>
    </source>
</evidence>
<comment type="similarity">
    <text evidence="10">Belongs to the monovalent cation:proton antiporter 1 (CPA1) transporter (TC 2.A.36) family.</text>
</comment>
<dbReference type="Gene3D" id="6.10.140.1330">
    <property type="match status" value="1"/>
</dbReference>
<feature type="transmembrane region" description="Helical" evidence="10">
    <location>
        <begin position="302"/>
        <end position="326"/>
    </location>
</feature>
<dbReference type="Pfam" id="PF02148">
    <property type="entry name" value="zf-UBP"/>
    <property type="match status" value="1"/>
</dbReference>
<keyword evidence="9 10" id="KW-0739">Sodium transport</keyword>
<keyword evidence="4 10" id="KW-0812">Transmembrane</keyword>
<dbReference type="GO" id="GO:0008270">
    <property type="term" value="F:zinc ion binding"/>
    <property type="evidence" value="ECO:0007669"/>
    <property type="project" value="InterPro"/>
</dbReference>
<reference evidence="12 13" key="1">
    <citation type="submission" date="2014-07" db="EMBL/GenBank/DDBJ databases">
        <title>Genome Sequencing of Dermacoccus nishinomiyaensis.</title>
        <authorList>
            <person name="Hong K.W."/>
            <person name="Chan K.G."/>
        </authorList>
    </citation>
    <scope>NUCLEOTIDE SEQUENCE [LARGE SCALE GENOMIC DNA]</scope>
    <source>
        <strain evidence="12 13">M25</strain>
    </source>
</reference>
<dbReference type="eggNOG" id="COG0025">
    <property type="taxonomic scope" value="Bacteria"/>
</dbReference>
<evidence type="ECO:0000256" key="2">
    <source>
        <dbReference type="ARBA" id="ARBA00022448"/>
    </source>
</evidence>
<dbReference type="OrthoDB" id="57886at2"/>
<dbReference type="PANTHER" id="PTHR10110">
    <property type="entry name" value="SODIUM/HYDROGEN EXCHANGER"/>
    <property type="match status" value="1"/>
</dbReference>
<feature type="transmembrane region" description="Helical" evidence="10">
    <location>
        <begin position="80"/>
        <end position="104"/>
    </location>
</feature>
<dbReference type="GO" id="GO:0098719">
    <property type="term" value="P:sodium ion import across plasma membrane"/>
    <property type="evidence" value="ECO:0007669"/>
    <property type="project" value="TreeGrafter"/>
</dbReference>
<sequence>MHIALPIFLLVATTISVSVLARRVGLSAPLLLVAIGAVASYLPQVPEVHVDSEVILLGFLPPLLYATAIRTSIIDLKRDVFQIVQLSILLVLVTAFAVGLVSWWLMPVGFAAAMALGGVVAPPDAVAATAVARRIGLPRRLVAILEGESLFNDATALVTVGTAVSALTGSFSASRAGLAFVIAALGGIVIGVIAFYVIEFVQKHIRDAVTSVAISIITPWVAYLPAEAIKASGVIAVVVTGVLLGFKAPYYNTAQARVASRMNWNSIQFLLENMVFLLIGLQVSMIIDQVQTSDLGLERTSLYAVAVLVTVMLVRPMFIIAATWLGKVSRWDSRPLSLREGAVAGWAGMRGVVTLAAAFLLPPETPHRESLVFIALVVTIGTLVIQGFTLGRVANLMKLRAPDPREDALARAQVMQASVDAGEAAMRKALADDPELADTPEAIIKSLQKQGMRRANLQWELLGNNDTMGPTQQYRILRQKMIDAEREKALEMRNEGRVDHEVIDSIMMQLDIEESMIVTAEERDAGLRDAGPLLTPEVRQGGCEHLEKAARDDASPQSHDGCQGCLEEGRTWLHLRMCTECGYVGCCDSSAGQHATKHFRATGHPVMRSFEAGEEWRWCFVDNLPG</sequence>
<dbReference type="GeneID" id="41841541"/>
<evidence type="ECO:0000256" key="6">
    <source>
        <dbReference type="ARBA" id="ARBA00023053"/>
    </source>
</evidence>